<evidence type="ECO:0000259" key="1">
    <source>
        <dbReference type="Pfam" id="PF21834"/>
    </source>
</evidence>
<feature type="domain" description="DUF6894" evidence="1">
    <location>
        <begin position="2"/>
        <end position="70"/>
    </location>
</feature>
<name>A0A5P9JYT4_9HYPH</name>
<organism evidence="2 3">
    <name type="scientific">Microvirga thermotolerans</name>
    <dbReference type="NCBI Taxonomy" id="2651334"/>
    <lineage>
        <taxon>Bacteria</taxon>
        <taxon>Pseudomonadati</taxon>
        <taxon>Pseudomonadota</taxon>
        <taxon>Alphaproteobacteria</taxon>
        <taxon>Hyphomicrobiales</taxon>
        <taxon>Methylobacteriaceae</taxon>
        <taxon>Microvirga</taxon>
    </lineage>
</organism>
<dbReference type="Proteomes" id="UP000325614">
    <property type="component" value="Chromosome"/>
</dbReference>
<dbReference type="AlphaFoldDB" id="A0A5P9JYT4"/>
<proteinExistence type="predicted"/>
<keyword evidence="3" id="KW-1185">Reference proteome</keyword>
<dbReference type="Pfam" id="PF21834">
    <property type="entry name" value="DUF6894"/>
    <property type="match status" value="1"/>
</dbReference>
<dbReference type="KEGG" id="mico:GDR74_16000"/>
<evidence type="ECO:0000313" key="3">
    <source>
        <dbReference type="Proteomes" id="UP000325614"/>
    </source>
</evidence>
<gene>
    <name evidence="2" type="ORF">GDR74_16000</name>
</gene>
<dbReference type="RefSeq" id="WP_152587227.1">
    <property type="nucleotide sequence ID" value="NZ_CP045423.1"/>
</dbReference>
<protein>
    <recommendedName>
        <fullName evidence="1">DUF6894 domain-containing protein</fullName>
    </recommendedName>
</protein>
<accession>A0A5P9JYT4</accession>
<evidence type="ECO:0000313" key="2">
    <source>
        <dbReference type="EMBL" id="QFU17593.1"/>
    </source>
</evidence>
<dbReference type="InterPro" id="IPR054189">
    <property type="entry name" value="DUF6894"/>
</dbReference>
<dbReference type="EMBL" id="CP045423">
    <property type="protein sequence ID" value="QFU17593.1"/>
    <property type="molecule type" value="Genomic_DNA"/>
</dbReference>
<reference evidence="2 3" key="1">
    <citation type="submission" date="2019-10" db="EMBL/GenBank/DDBJ databases">
        <title>Isolation, Identification of Microvirga thermotolerans HR1, a novel thermophilic bacterium and Comparative Genomics of the genus Microvirga.</title>
        <authorList>
            <person name="Li J."/>
            <person name="Zhang W."/>
            <person name="Lin M."/>
            <person name="Wang J."/>
        </authorList>
    </citation>
    <scope>NUCLEOTIDE SEQUENCE [LARGE SCALE GENOMIC DNA]</scope>
    <source>
        <strain evidence="2 3">HR1</strain>
    </source>
</reference>
<sequence length="90" mass="9982">MRCYFNLSNGESYFTDLDGVEVASLDQAHGEAVNAIRETFLDRNAADFDLEGWALDVVDPAGRVLLSMSLEDVMEAPRIDGLDNPFDLLQ</sequence>